<proteinExistence type="predicted"/>
<dbReference type="Proteomes" id="UP000033483">
    <property type="component" value="Unassembled WGS sequence"/>
</dbReference>
<dbReference type="PANTHER" id="PTHR13315">
    <property type="entry name" value="METALLO PHOSPHOESTERASE RELATED"/>
    <property type="match status" value="1"/>
</dbReference>
<feature type="region of interest" description="Disordered" evidence="2">
    <location>
        <begin position="1"/>
        <end position="25"/>
    </location>
</feature>
<gene>
    <name evidence="4" type="ORF">TD95_003790</name>
</gene>
<keyword evidence="1 3" id="KW-0472">Membrane</keyword>
<protein>
    <submittedName>
        <fullName evidence="4">Uncharacterized protein</fullName>
    </submittedName>
</protein>
<keyword evidence="3" id="KW-0812">Transmembrane</keyword>
<dbReference type="EMBL" id="LAEV01001194">
    <property type="protein sequence ID" value="KKA28709.1"/>
    <property type="molecule type" value="Genomic_DNA"/>
</dbReference>
<dbReference type="InterPro" id="IPR033308">
    <property type="entry name" value="PGAP5/Cdc1/Ted1"/>
</dbReference>
<name>A0A0F4ZDN4_9PEZI</name>
<dbReference type="PANTHER" id="PTHR13315:SF4">
    <property type="entry name" value="METALLOPHOSPHOESTERASE, ISOFORM E"/>
    <property type="match status" value="1"/>
</dbReference>
<keyword evidence="5" id="KW-1185">Reference proteome</keyword>
<organism evidence="4 5">
    <name type="scientific">Thielaviopsis punctulata</name>
    <dbReference type="NCBI Taxonomy" id="72032"/>
    <lineage>
        <taxon>Eukaryota</taxon>
        <taxon>Fungi</taxon>
        <taxon>Dikarya</taxon>
        <taxon>Ascomycota</taxon>
        <taxon>Pezizomycotina</taxon>
        <taxon>Sordariomycetes</taxon>
        <taxon>Hypocreomycetidae</taxon>
        <taxon>Microascales</taxon>
        <taxon>Ceratocystidaceae</taxon>
        <taxon>Thielaviopsis</taxon>
    </lineage>
</organism>
<evidence type="ECO:0000256" key="1">
    <source>
        <dbReference type="ARBA" id="ARBA00023136"/>
    </source>
</evidence>
<dbReference type="OrthoDB" id="5977743at2759"/>
<keyword evidence="3" id="KW-1133">Transmembrane helix</keyword>
<evidence type="ECO:0000313" key="4">
    <source>
        <dbReference type="EMBL" id="KKA28709.1"/>
    </source>
</evidence>
<feature type="compositionally biased region" description="Basic and acidic residues" evidence="2">
    <location>
        <begin position="8"/>
        <end position="25"/>
    </location>
</feature>
<feature type="region of interest" description="Disordered" evidence="2">
    <location>
        <begin position="593"/>
        <end position="661"/>
    </location>
</feature>
<comment type="caution">
    <text evidence="4">The sequence shown here is derived from an EMBL/GenBank/DDBJ whole genome shotgun (WGS) entry which is preliminary data.</text>
</comment>
<feature type="compositionally biased region" description="Polar residues" evidence="2">
    <location>
        <begin position="612"/>
        <end position="646"/>
    </location>
</feature>
<dbReference type="GO" id="GO:0006506">
    <property type="term" value="P:GPI anchor biosynthetic process"/>
    <property type="evidence" value="ECO:0007669"/>
    <property type="project" value="InterPro"/>
</dbReference>
<dbReference type="GO" id="GO:0005783">
    <property type="term" value="C:endoplasmic reticulum"/>
    <property type="evidence" value="ECO:0007669"/>
    <property type="project" value="TreeGrafter"/>
</dbReference>
<reference evidence="4 5" key="1">
    <citation type="submission" date="2015-03" db="EMBL/GenBank/DDBJ databases">
        <authorList>
            <person name="Radwan O."/>
            <person name="Al-Naeli F.A."/>
            <person name="Rendon G.A."/>
            <person name="Fields C."/>
        </authorList>
    </citation>
    <scope>NUCLEOTIDE SEQUENCE [LARGE SCALE GENOMIC DNA]</scope>
    <source>
        <strain evidence="4">CR-DP1</strain>
    </source>
</reference>
<dbReference type="InterPro" id="IPR029052">
    <property type="entry name" value="Metallo-depent_PP-like"/>
</dbReference>
<feature type="transmembrane region" description="Helical" evidence="3">
    <location>
        <begin position="77"/>
        <end position="95"/>
    </location>
</feature>
<evidence type="ECO:0000256" key="3">
    <source>
        <dbReference type="SAM" id="Phobius"/>
    </source>
</evidence>
<sequence length="730" mass="81763">MIQYARNADNRHKTGGLDKRNPFDNEGKSPFEECVEILTEIATNLWKMMLNNGIPALAASARRLLWYASRHLSPRRVFSFPHVLVIIWVIVLLRGERWVFYYKVNHCLWDKWEEWPADAKPHHLVFIADPQLIDPHSYPGRPWPINPLTMTITDNYLRRGYHELQTQLQPDSLFFLGDLFDGGREWKTEKGDFKDAPWAKPHPKGEAEYVTSWLKKYRDDFWLREYKRFSDIFFKPYESGGFAHDASRGRKVVASLPGNHDLGFGSDVKVPVRDRFAAYFGEPNRIDIIGNHSIVSVDTVSLSAGTSDRASPEKLKHIFGPAREFLDGVKDAKLRAIEDQLHFWANEPNSHPFNGKIEDADTIKPDSGGARNVSGVTDFPTILLTHVPLYRLPGTPCGPMREHWPPAKHPKEENGRIVDDGNAITVAAGYQYQNVLSEDDSVRLINSVGNVVHVFSGDDHDYCELVHSHSKNNVREITVKSMSMAMGVPTPGFLMVSLWNPVDGTGASLLESAGTNRLATMQTHLCLLPNQIRTYFAYIYLGIFTVVALAIRAFLVPVLRLTPFAMDLDASDRAAAGYLPLYKDKVEDTENATGTYNGAHGGGYSSSGSYSRSLPTRAGSTHTNTRSRDVSNSNNSASAPRGSSRNGKNKHRNGSSVGGSAWGWAGKEPRIEINRDNLFGGPLPSQGSLWRAASGRPRITAGFIAKELWASLWRVVWMTFLMFAYLTYEG</sequence>
<accession>A0A0F4ZDN4</accession>
<dbReference type="SUPFAM" id="SSF56300">
    <property type="entry name" value="Metallo-dependent phosphatases"/>
    <property type="match status" value="1"/>
</dbReference>
<dbReference type="AlphaFoldDB" id="A0A0F4ZDN4"/>
<dbReference type="GO" id="GO:0016020">
    <property type="term" value="C:membrane"/>
    <property type="evidence" value="ECO:0007669"/>
    <property type="project" value="GOC"/>
</dbReference>
<evidence type="ECO:0000313" key="5">
    <source>
        <dbReference type="Proteomes" id="UP000033483"/>
    </source>
</evidence>
<evidence type="ECO:0000256" key="2">
    <source>
        <dbReference type="SAM" id="MobiDB-lite"/>
    </source>
</evidence>
<feature type="transmembrane region" description="Helical" evidence="3">
    <location>
        <begin position="708"/>
        <end position="728"/>
    </location>
</feature>
<feature type="transmembrane region" description="Helical" evidence="3">
    <location>
        <begin position="535"/>
        <end position="555"/>
    </location>
</feature>